<evidence type="ECO:0000313" key="8">
    <source>
        <dbReference type="EMBL" id="HJC86192.1"/>
    </source>
</evidence>
<evidence type="ECO:0000256" key="6">
    <source>
        <dbReference type="SAM" id="Phobius"/>
    </source>
</evidence>
<evidence type="ECO:0000256" key="5">
    <source>
        <dbReference type="ARBA" id="ARBA00023136"/>
    </source>
</evidence>
<dbReference type="AlphaFoldDB" id="A0A9D2QIK7"/>
<evidence type="ECO:0000256" key="2">
    <source>
        <dbReference type="ARBA" id="ARBA00022475"/>
    </source>
</evidence>
<protein>
    <submittedName>
        <fullName evidence="8">DUF202 domain-containing protein</fullName>
    </submittedName>
</protein>
<dbReference type="Pfam" id="PF02656">
    <property type="entry name" value="DUF202"/>
    <property type="match status" value="1"/>
</dbReference>
<evidence type="ECO:0000259" key="7">
    <source>
        <dbReference type="Pfam" id="PF02656"/>
    </source>
</evidence>
<dbReference type="PANTHER" id="PTHR34187:SF2">
    <property type="entry name" value="DUF202 DOMAIN-CONTAINING PROTEIN"/>
    <property type="match status" value="1"/>
</dbReference>
<evidence type="ECO:0000256" key="1">
    <source>
        <dbReference type="ARBA" id="ARBA00004651"/>
    </source>
</evidence>
<keyword evidence="3 6" id="KW-0812">Transmembrane</keyword>
<name>A0A9D2QIK7_9CORY</name>
<organism evidence="8 9">
    <name type="scientific">Candidatus Corynebacterium faecigallinarum</name>
    <dbReference type="NCBI Taxonomy" id="2838528"/>
    <lineage>
        <taxon>Bacteria</taxon>
        <taxon>Bacillati</taxon>
        <taxon>Actinomycetota</taxon>
        <taxon>Actinomycetes</taxon>
        <taxon>Mycobacteriales</taxon>
        <taxon>Corynebacteriaceae</taxon>
        <taxon>Corynebacterium</taxon>
    </lineage>
</organism>
<comment type="subcellular location">
    <subcellularLocation>
        <location evidence="1">Cell membrane</location>
        <topology evidence="1">Multi-pass membrane protein</topology>
    </subcellularLocation>
</comment>
<accession>A0A9D2QIK7</accession>
<gene>
    <name evidence="8" type="ORF">H9751_11795</name>
</gene>
<proteinExistence type="predicted"/>
<keyword evidence="2" id="KW-1003">Cell membrane</keyword>
<feature type="transmembrane region" description="Helical" evidence="6">
    <location>
        <begin position="25"/>
        <end position="45"/>
    </location>
</feature>
<feature type="transmembrane region" description="Helical" evidence="6">
    <location>
        <begin position="90"/>
        <end position="115"/>
    </location>
</feature>
<reference evidence="8" key="1">
    <citation type="journal article" date="2021" name="PeerJ">
        <title>Extensive microbial diversity within the chicken gut microbiome revealed by metagenomics and culture.</title>
        <authorList>
            <person name="Gilroy R."/>
            <person name="Ravi A."/>
            <person name="Getino M."/>
            <person name="Pursley I."/>
            <person name="Horton D.L."/>
            <person name="Alikhan N.F."/>
            <person name="Baker D."/>
            <person name="Gharbi K."/>
            <person name="Hall N."/>
            <person name="Watson M."/>
            <person name="Adriaenssens E.M."/>
            <person name="Foster-Nyarko E."/>
            <person name="Jarju S."/>
            <person name="Secka A."/>
            <person name="Antonio M."/>
            <person name="Oren A."/>
            <person name="Chaudhuri R.R."/>
            <person name="La Ragione R."/>
            <person name="Hildebrand F."/>
            <person name="Pallen M.J."/>
        </authorList>
    </citation>
    <scope>NUCLEOTIDE SEQUENCE</scope>
    <source>
        <strain evidence="8">ChiHjej13B12-4958</strain>
    </source>
</reference>
<feature type="domain" description="DUF202" evidence="7">
    <location>
        <begin position="16"/>
        <end position="83"/>
    </location>
</feature>
<dbReference type="Proteomes" id="UP000823858">
    <property type="component" value="Unassembled WGS sequence"/>
</dbReference>
<evidence type="ECO:0000256" key="4">
    <source>
        <dbReference type="ARBA" id="ARBA00022989"/>
    </source>
</evidence>
<keyword evidence="4 6" id="KW-1133">Transmembrane helix</keyword>
<dbReference type="InterPro" id="IPR052053">
    <property type="entry name" value="IM_YidH-like"/>
</dbReference>
<sequence length="116" mass="12262">MTTRWFFPDGEEPDPRFTLANERTFLAWMRTALAFVAGGVGIEALPDSVLEPGLRTFAALAAIGTGVLLAAGSAVRWLRIERAMRHDKPLPAPSIVPALSAGAILAAVILALLVIG</sequence>
<reference evidence="8" key="2">
    <citation type="submission" date="2021-04" db="EMBL/GenBank/DDBJ databases">
        <authorList>
            <person name="Gilroy R."/>
        </authorList>
    </citation>
    <scope>NUCLEOTIDE SEQUENCE</scope>
    <source>
        <strain evidence="8">ChiHjej13B12-4958</strain>
    </source>
</reference>
<evidence type="ECO:0000256" key="3">
    <source>
        <dbReference type="ARBA" id="ARBA00022692"/>
    </source>
</evidence>
<dbReference type="GO" id="GO:0005886">
    <property type="term" value="C:plasma membrane"/>
    <property type="evidence" value="ECO:0007669"/>
    <property type="project" value="UniProtKB-SubCell"/>
</dbReference>
<dbReference type="InterPro" id="IPR003807">
    <property type="entry name" value="DUF202"/>
</dbReference>
<dbReference type="PANTHER" id="PTHR34187">
    <property type="entry name" value="FGR18P"/>
    <property type="match status" value="1"/>
</dbReference>
<dbReference type="EMBL" id="DWVP01000024">
    <property type="protein sequence ID" value="HJC86192.1"/>
    <property type="molecule type" value="Genomic_DNA"/>
</dbReference>
<feature type="transmembrane region" description="Helical" evidence="6">
    <location>
        <begin position="57"/>
        <end position="78"/>
    </location>
</feature>
<keyword evidence="5 6" id="KW-0472">Membrane</keyword>
<comment type="caution">
    <text evidence="8">The sequence shown here is derived from an EMBL/GenBank/DDBJ whole genome shotgun (WGS) entry which is preliminary data.</text>
</comment>
<evidence type="ECO:0000313" key="9">
    <source>
        <dbReference type="Proteomes" id="UP000823858"/>
    </source>
</evidence>